<name>A0A6P3YTR6_ZIZJJ</name>
<reference evidence="5" key="1">
    <citation type="submission" date="2022-04" db="UniProtKB">
        <authorList>
            <consortium name="RefSeq"/>
        </authorList>
    </citation>
    <scope>IDENTIFICATION</scope>
    <source>
        <tissue evidence="5">In vitro plantlets</tissue>
    </source>
</reference>
<protein>
    <submittedName>
        <fullName evidence="5">COP1-interactive protein 1-like isoform X2</fullName>
    </submittedName>
</protein>
<keyword evidence="3" id="KW-1133">Transmembrane helix</keyword>
<dbReference type="InterPro" id="IPR058610">
    <property type="entry name" value="WIT1_2_N"/>
</dbReference>
<sequence length="1467" mass="164868">MAEETQVGVEIPVTKTVEDAEGNADAIKVINGDFVAGEKEGKKEEEETAFDGEFIKIEKESLDVKDGSRTTEVASAEDNKSSVFERSSSNSSRELLEAQEKLRELEVEIERLAGVLKHSELENSQLKSEVSITKEKLEESGVKYEDLELKNKKLQEQIIEAEEKYSSQLSTLQEALQAQEVKHKELVGVKEAFDGLSLEIESSRKRMQELEQELQNSVSEAQKFEELHKQSGSHAESETKRALEFEKLLEVAKLNAKETEGQLASLQEEIKGLYEKITENAKVEEALQSTTAELSAVQEELALTKSQVLDLEQRLSSKEALINELTQDLDQQKLSESQAKEDISALEILAASTKEELQAKVAELEEIKSKLQEEVSARELVEAALKTHEDQVSIGQEELAKVVKEKEAFEAAVADLTSHAEKLKETCSDLEEKLKVSDDNFCKADSLLSQALSNNQELEQKLKSLEELHTESGAAAATVTQKNLELEDIVRSSNAAVEEAKSQLREFETRFIEAEQKNVELEQQLNLVELKSNDAERELKEFAEKVSELNTTLGEIEEEKKQLNGQIQEYQEKITELESSLNLSKSRNSELEEELKIATGKCSEHEERASMNHQRSLELEDLIQISHSKVEGAGKKVSELELLLEAEKYRIQELEEQISTLEKKYSDAAADSKKQSDEASELASELEALQARASSLEIALQVANNKETELTESLNIAIDEKKRLEDALNSSSEKLAEAENLLEVLRNELSLTQEKLESIENDLKGSGVRENEVIEKLKIAEEQLEHQGRLIEESAARRSELELLHESLKRDSEIKLQEAVANFNTRDSEASSLSEKLKILEDQVKIYEEQVAEASQKSASFTEELEQTLKKLAGAESANEELRRQILEAENKASQSLSENELLVETNIQLKSKIDELQELLNSTLSEKEMTAQQLESHKSTIAELTDKHSRAYELHSATEARVVEADTQLQDAIQKFTQKDLEANELIETNIQLKSKIDDLQGLLNSTLSEKEMTAQQLESHKSIIAELTDKHSRAYELHSATEARVVEAETQLQDAIQRYTKKDLEANELIEKLNVLEGQLRLHEEQVHESSAISETRKVELEETYLKLKHLERTIEELQAKSAHFEKESRELAEANLKLTQEVAEYETKLSDLQTKLSTALVEKDETVEHLHTSRKTIEDLSQQLTSDGQRLQSQISSVMDENQLLNETYQNAKNELQSVILQLEGQLKDNKSNEVALKSENENLKVEIAEKSLLQTRLKELEEQLVKTEARLKEEVERIQAAAAEKEAELTLQLSKHAIKVQDRNVLDEQVQQLQRDLLLAQTTIAEQKEADSSRSLEQEASKKHSLEELEAKNNKITILEKQVKEFEQKLQLADAKLTEKGDGGSAAELKDGLDVKSRDIGSTISTPSKRKSKKKLEATTAQASSSSGTQTQTAEASHLMTVKVILGVALVSVIIGIILGKRY</sequence>
<accession>A0A6P3YTR6</accession>
<evidence type="ECO:0000256" key="3">
    <source>
        <dbReference type="SAM" id="Phobius"/>
    </source>
</evidence>
<proteinExistence type="predicted"/>
<feature type="transmembrane region" description="Helical" evidence="3">
    <location>
        <begin position="1444"/>
        <end position="1464"/>
    </location>
</feature>
<feature type="coiled-coil region" evidence="1">
    <location>
        <begin position="406"/>
        <end position="608"/>
    </location>
</feature>
<evidence type="ECO:0000256" key="1">
    <source>
        <dbReference type="SAM" id="Coils"/>
    </source>
</evidence>
<gene>
    <name evidence="5" type="primary">LOC107404609</name>
</gene>
<evidence type="ECO:0000256" key="2">
    <source>
        <dbReference type="SAM" id="MobiDB-lite"/>
    </source>
</evidence>
<feature type="region of interest" description="Disordered" evidence="2">
    <location>
        <begin position="1402"/>
        <end position="1437"/>
    </location>
</feature>
<dbReference type="SUPFAM" id="SSF57997">
    <property type="entry name" value="Tropomyosin"/>
    <property type="match status" value="1"/>
</dbReference>
<dbReference type="RefSeq" id="XP_015867065.1">
    <property type="nucleotide sequence ID" value="XM_016011579.2"/>
</dbReference>
<organism evidence="5">
    <name type="scientific">Ziziphus jujuba</name>
    <name type="common">Chinese jujube</name>
    <name type="synonym">Ziziphus sativa</name>
    <dbReference type="NCBI Taxonomy" id="326968"/>
    <lineage>
        <taxon>Eukaryota</taxon>
        <taxon>Viridiplantae</taxon>
        <taxon>Streptophyta</taxon>
        <taxon>Embryophyta</taxon>
        <taxon>Tracheophyta</taxon>
        <taxon>Spermatophyta</taxon>
        <taxon>Magnoliopsida</taxon>
        <taxon>eudicotyledons</taxon>
        <taxon>Gunneridae</taxon>
        <taxon>Pentapetalae</taxon>
        <taxon>rosids</taxon>
        <taxon>fabids</taxon>
        <taxon>Rosales</taxon>
        <taxon>Rhamnaceae</taxon>
        <taxon>Paliureae</taxon>
        <taxon>Ziziphus</taxon>
    </lineage>
</organism>
<dbReference type="PANTHER" id="PTHR43049:SF1">
    <property type="entry name" value="EARLY ENDOSOME ANTIGEN"/>
    <property type="match status" value="1"/>
</dbReference>
<feature type="domain" description="WIT1/2 N-terminal helical bundle" evidence="4">
    <location>
        <begin position="189"/>
        <end position="321"/>
    </location>
</feature>
<feature type="compositionally biased region" description="Low complexity" evidence="2">
    <location>
        <begin position="1422"/>
        <end position="1437"/>
    </location>
</feature>
<keyword evidence="3" id="KW-0472">Membrane</keyword>
<dbReference type="PANTHER" id="PTHR43049">
    <property type="entry name" value="EARLY ENDOSOME ANTIGEN"/>
    <property type="match status" value="1"/>
</dbReference>
<evidence type="ECO:0000313" key="5">
    <source>
        <dbReference type="RefSeq" id="XP_015867065.1"/>
    </source>
</evidence>
<feature type="coiled-coil region" evidence="1">
    <location>
        <begin position="637"/>
        <end position="762"/>
    </location>
</feature>
<keyword evidence="3" id="KW-0812">Transmembrane</keyword>
<keyword evidence="1" id="KW-0175">Coiled coil</keyword>
<feature type="coiled-coil region" evidence="1">
    <location>
        <begin position="791"/>
        <end position="948"/>
    </location>
</feature>
<feature type="coiled-coil region" evidence="1">
    <location>
        <begin position="1198"/>
        <end position="1380"/>
    </location>
</feature>
<evidence type="ECO:0000259" key="4">
    <source>
        <dbReference type="Pfam" id="PF26581"/>
    </source>
</evidence>
<dbReference type="Pfam" id="PF26581">
    <property type="entry name" value="WIT1_2_N"/>
    <property type="match status" value="1"/>
</dbReference>
<feature type="compositionally biased region" description="Low complexity" evidence="2">
    <location>
        <begin position="81"/>
        <end position="92"/>
    </location>
</feature>
<feature type="region of interest" description="Disordered" evidence="2">
    <location>
        <begin position="66"/>
        <end position="97"/>
    </location>
</feature>
<feature type="coiled-coil region" evidence="1">
    <location>
        <begin position="1040"/>
        <end position="1165"/>
    </location>
</feature>